<keyword evidence="1" id="KW-0805">Transcription regulation</keyword>
<dbReference type="Pfam" id="PF20240">
    <property type="entry name" value="DUF6597"/>
    <property type="match status" value="1"/>
</dbReference>
<keyword evidence="2" id="KW-0238">DNA-binding</keyword>
<dbReference type="GO" id="GO:0003700">
    <property type="term" value="F:DNA-binding transcription factor activity"/>
    <property type="evidence" value="ECO:0007669"/>
    <property type="project" value="InterPro"/>
</dbReference>
<evidence type="ECO:0000313" key="7">
    <source>
        <dbReference type="Proteomes" id="UP000035034"/>
    </source>
</evidence>
<dbReference type="GO" id="GO:0043565">
    <property type="term" value="F:sequence-specific DNA binding"/>
    <property type="evidence" value="ECO:0007669"/>
    <property type="project" value="InterPro"/>
</dbReference>
<accession>H0QVK4</accession>
<protein>
    <submittedName>
        <fullName evidence="6">Putative AraC family transcriptional regulator</fullName>
    </submittedName>
</protein>
<evidence type="ECO:0000256" key="2">
    <source>
        <dbReference type="ARBA" id="ARBA00023125"/>
    </source>
</evidence>
<dbReference type="InterPro" id="IPR009057">
    <property type="entry name" value="Homeodomain-like_sf"/>
</dbReference>
<dbReference type="InterPro" id="IPR050204">
    <property type="entry name" value="AraC_XylS_family_regulators"/>
</dbReference>
<dbReference type="EMBL" id="BAEH01000015">
    <property type="protein sequence ID" value="GAB16810.1"/>
    <property type="molecule type" value="Genomic_DNA"/>
</dbReference>
<dbReference type="PROSITE" id="PS01124">
    <property type="entry name" value="HTH_ARAC_FAMILY_2"/>
    <property type="match status" value="1"/>
</dbReference>
<evidence type="ECO:0000256" key="1">
    <source>
        <dbReference type="ARBA" id="ARBA00023015"/>
    </source>
</evidence>
<evidence type="ECO:0000313" key="6">
    <source>
        <dbReference type="EMBL" id="GAB16810.1"/>
    </source>
</evidence>
<feature type="compositionally biased region" description="Polar residues" evidence="4">
    <location>
        <begin position="25"/>
        <end position="34"/>
    </location>
</feature>
<dbReference type="Pfam" id="PF12833">
    <property type="entry name" value="HTH_18"/>
    <property type="match status" value="1"/>
</dbReference>
<dbReference type="SMART" id="SM00342">
    <property type="entry name" value="HTH_ARAC"/>
    <property type="match status" value="1"/>
</dbReference>
<dbReference type="SUPFAM" id="SSF46689">
    <property type="entry name" value="Homeodomain-like"/>
    <property type="match status" value="1"/>
</dbReference>
<organism evidence="6 7">
    <name type="scientific">Gordonia effusa NBRC 100432</name>
    <dbReference type="NCBI Taxonomy" id="1077974"/>
    <lineage>
        <taxon>Bacteria</taxon>
        <taxon>Bacillati</taxon>
        <taxon>Actinomycetota</taxon>
        <taxon>Actinomycetes</taxon>
        <taxon>Mycobacteriales</taxon>
        <taxon>Gordoniaceae</taxon>
        <taxon>Gordonia</taxon>
    </lineage>
</organism>
<dbReference type="eggNOG" id="COG2207">
    <property type="taxonomic scope" value="Bacteria"/>
</dbReference>
<dbReference type="Proteomes" id="UP000035034">
    <property type="component" value="Unassembled WGS sequence"/>
</dbReference>
<evidence type="ECO:0000256" key="4">
    <source>
        <dbReference type="SAM" id="MobiDB-lite"/>
    </source>
</evidence>
<dbReference type="InterPro" id="IPR046532">
    <property type="entry name" value="DUF6597"/>
</dbReference>
<sequence length="303" mass="33527">MVCGLLIALSLSMRVETVLNKRDNGQVNSQSPQDNHPRGRGGKAILHPSDSAPISVKRYATMRFDYWVDYVWIVRWHVADEFTQRVIPQPIIHLAAEDGRIMVHGVGNTEFSRTLRGDGHVVGIAFRPGAFHAILRRPVSEITRSVRPLNELVDFNDRPLARTLLDVGPSDADHVRVVEEFLEAIAPERDPAIAELAELVSLAEEDTTVTRAEQLATHAGVSLRTLQRLFGEYVGIGPKWVIQRFRLLDVARVANQSTGTDAVDWATTAVELGYSDQSHLIRAFTALVGAPPASYMRGGSDRP</sequence>
<name>H0QVK4_9ACTN</name>
<gene>
    <name evidence="6" type="ORF">GOEFS_015_00070</name>
</gene>
<keyword evidence="7" id="KW-1185">Reference proteome</keyword>
<dbReference type="AlphaFoldDB" id="H0QVK4"/>
<feature type="domain" description="HTH araC/xylS-type" evidence="5">
    <location>
        <begin position="194"/>
        <end position="298"/>
    </location>
</feature>
<comment type="caution">
    <text evidence="6">The sequence shown here is derived from an EMBL/GenBank/DDBJ whole genome shotgun (WGS) entry which is preliminary data.</text>
</comment>
<dbReference type="InterPro" id="IPR018060">
    <property type="entry name" value="HTH_AraC"/>
</dbReference>
<evidence type="ECO:0000256" key="3">
    <source>
        <dbReference type="ARBA" id="ARBA00023163"/>
    </source>
</evidence>
<evidence type="ECO:0000259" key="5">
    <source>
        <dbReference type="PROSITE" id="PS01124"/>
    </source>
</evidence>
<keyword evidence="3" id="KW-0804">Transcription</keyword>
<proteinExistence type="predicted"/>
<reference evidence="6 7" key="1">
    <citation type="submission" date="2011-12" db="EMBL/GenBank/DDBJ databases">
        <title>Whole genome shotgun sequence of Gordonia effusa NBRC 100432.</title>
        <authorList>
            <person name="Yoshida I."/>
            <person name="Takarada H."/>
            <person name="Hosoyama A."/>
            <person name="Tsuchikane K."/>
            <person name="Katsumata H."/>
            <person name="Yamazaki S."/>
            <person name="Fujita N."/>
        </authorList>
    </citation>
    <scope>NUCLEOTIDE SEQUENCE [LARGE SCALE GENOMIC DNA]</scope>
    <source>
        <strain evidence="6 7">NBRC 100432</strain>
    </source>
</reference>
<feature type="region of interest" description="Disordered" evidence="4">
    <location>
        <begin position="22"/>
        <end position="47"/>
    </location>
</feature>
<dbReference type="Gene3D" id="1.10.10.60">
    <property type="entry name" value="Homeodomain-like"/>
    <property type="match status" value="1"/>
</dbReference>
<dbReference type="PANTHER" id="PTHR46796">
    <property type="entry name" value="HTH-TYPE TRANSCRIPTIONAL ACTIVATOR RHAS-RELATED"/>
    <property type="match status" value="1"/>
</dbReference>
<dbReference type="STRING" id="1077974.GOEFS_015_00070"/>